<evidence type="ECO:0008006" key="3">
    <source>
        <dbReference type="Google" id="ProtNLM"/>
    </source>
</evidence>
<dbReference type="PANTHER" id="PTHR47197">
    <property type="entry name" value="PROTEIN NIRF"/>
    <property type="match status" value="1"/>
</dbReference>
<accession>A0A932M0T2</accession>
<dbReference type="PANTHER" id="PTHR47197:SF3">
    <property type="entry name" value="DIHYDRO-HEME D1 DEHYDROGENASE"/>
    <property type="match status" value="1"/>
</dbReference>
<dbReference type="Proteomes" id="UP000741360">
    <property type="component" value="Unassembled WGS sequence"/>
</dbReference>
<reference evidence="1" key="1">
    <citation type="submission" date="2020-07" db="EMBL/GenBank/DDBJ databases">
        <title>Huge and variable diversity of episymbiotic CPR bacteria and DPANN archaea in groundwater ecosystems.</title>
        <authorList>
            <person name="He C.Y."/>
            <person name="Keren R."/>
            <person name="Whittaker M."/>
            <person name="Farag I.F."/>
            <person name="Doudna J."/>
            <person name="Cate J.H.D."/>
            <person name="Banfield J.F."/>
        </authorList>
    </citation>
    <scope>NUCLEOTIDE SEQUENCE</scope>
    <source>
        <strain evidence="1">NC_groundwater_717_Ag_S-0.2um_59_8</strain>
    </source>
</reference>
<dbReference type="InterPro" id="IPR015943">
    <property type="entry name" value="WD40/YVTN_repeat-like_dom_sf"/>
</dbReference>
<dbReference type="InterPro" id="IPR011048">
    <property type="entry name" value="Haem_d1_sf"/>
</dbReference>
<organism evidence="1 2">
    <name type="scientific">Tectimicrobiota bacterium</name>
    <dbReference type="NCBI Taxonomy" id="2528274"/>
    <lineage>
        <taxon>Bacteria</taxon>
        <taxon>Pseudomonadati</taxon>
        <taxon>Nitrospinota/Tectimicrobiota group</taxon>
        <taxon>Candidatus Tectimicrobiota</taxon>
    </lineage>
</organism>
<evidence type="ECO:0000313" key="1">
    <source>
        <dbReference type="EMBL" id="MBI3014216.1"/>
    </source>
</evidence>
<evidence type="ECO:0000313" key="2">
    <source>
        <dbReference type="Proteomes" id="UP000741360"/>
    </source>
</evidence>
<sequence>MTLVLPVIAGSIFLSEAAGADVVIAEKAIDKWMYHGRVNKLVLSPDGKRLYIGWNGAYVFDTEQLTFKEIPVQAANTNTGLQHPDGSPVRGHSNLALTPDGKRLYVYDYGASAINVVDTQTLTTPKVISIAPLEEVTDFIVSQDGRKLFVAGSHHLGRIRSEANRTNKILVVDTQADRIERVLDIDKQSVVWFLAADDRPIIYGLVQGKPGGGPVVEQPDLVIDIDKGEIVRELYLPKPKVRVKDSMVRGGYFYSISFVDMTPGQSSENMLSIFSLKDGSKLQEIGLPRFSFQPSFVFEDRWIYIMRKQSILLVDVQNKKVVKDVDIYQPSLLQRLKGQKRPDYTEYMVLSKDGKRLYVAGLLFQKKWTPFFDVPPPPVKLVVTIVDAEKVRRDAE</sequence>
<dbReference type="Gene3D" id="2.130.10.10">
    <property type="entry name" value="YVTN repeat-like/Quinoprotein amine dehydrogenase"/>
    <property type="match status" value="1"/>
</dbReference>
<comment type="caution">
    <text evidence="1">The sequence shown here is derived from an EMBL/GenBank/DDBJ whole genome shotgun (WGS) entry which is preliminary data.</text>
</comment>
<name>A0A932M0T2_UNCTE</name>
<dbReference type="InterPro" id="IPR051200">
    <property type="entry name" value="Host-pathogen_enzymatic-act"/>
</dbReference>
<dbReference type="EMBL" id="JACPSX010000065">
    <property type="protein sequence ID" value="MBI3014216.1"/>
    <property type="molecule type" value="Genomic_DNA"/>
</dbReference>
<gene>
    <name evidence="1" type="ORF">HYY65_03915</name>
</gene>
<proteinExistence type="predicted"/>
<protein>
    <recommendedName>
        <fullName evidence="3">Methanethiol oxidase</fullName>
    </recommendedName>
</protein>
<dbReference type="SUPFAM" id="SSF51004">
    <property type="entry name" value="C-terminal (heme d1) domain of cytochrome cd1-nitrite reductase"/>
    <property type="match status" value="1"/>
</dbReference>
<dbReference type="AlphaFoldDB" id="A0A932M0T2"/>